<keyword evidence="5" id="KW-1278">Translocase</keyword>
<dbReference type="GO" id="GO:0005886">
    <property type="term" value="C:plasma membrane"/>
    <property type="evidence" value="ECO:0007669"/>
    <property type="project" value="UniProtKB-SubCell"/>
</dbReference>
<evidence type="ECO:0000313" key="9">
    <source>
        <dbReference type="Proteomes" id="UP000319732"/>
    </source>
</evidence>
<dbReference type="Pfam" id="PF00361">
    <property type="entry name" value="Proton_antipo_M"/>
    <property type="match status" value="1"/>
</dbReference>
<keyword evidence="5" id="KW-1003">Cell membrane</keyword>
<keyword evidence="4 5" id="KW-0472">Membrane</keyword>
<keyword evidence="5" id="KW-0520">NAD</keyword>
<evidence type="ECO:0000313" key="8">
    <source>
        <dbReference type="EMBL" id="TQV71177.1"/>
    </source>
</evidence>
<feature type="transmembrane region" description="Helical" evidence="5">
    <location>
        <begin position="307"/>
        <end position="327"/>
    </location>
</feature>
<feature type="transmembrane region" description="Helical" evidence="5">
    <location>
        <begin position="382"/>
        <end position="404"/>
    </location>
</feature>
<dbReference type="AlphaFoldDB" id="A0A545T1S9"/>
<dbReference type="GO" id="GO:0048038">
    <property type="term" value="F:quinone binding"/>
    <property type="evidence" value="ECO:0007669"/>
    <property type="project" value="UniProtKB-KW"/>
</dbReference>
<evidence type="ECO:0000256" key="3">
    <source>
        <dbReference type="ARBA" id="ARBA00022989"/>
    </source>
</evidence>
<dbReference type="EC" id="7.1.1.-" evidence="5"/>
<feature type="transmembrane region" description="Helical" evidence="5">
    <location>
        <begin position="279"/>
        <end position="300"/>
    </location>
</feature>
<dbReference type="HAMAP" id="MF_00445">
    <property type="entry name" value="NDH1_NuoN_1"/>
    <property type="match status" value="1"/>
</dbReference>
<evidence type="ECO:0000256" key="6">
    <source>
        <dbReference type="RuleBase" id="RU000320"/>
    </source>
</evidence>
<dbReference type="GO" id="GO:0042773">
    <property type="term" value="P:ATP synthesis coupled electron transport"/>
    <property type="evidence" value="ECO:0007669"/>
    <property type="project" value="InterPro"/>
</dbReference>
<dbReference type="Proteomes" id="UP000319732">
    <property type="component" value="Unassembled WGS sequence"/>
</dbReference>
<feature type="transmembrane region" description="Helical" evidence="5">
    <location>
        <begin position="168"/>
        <end position="190"/>
    </location>
</feature>
<feature type="transmembrane region" description="Helical" evidence="5">
    <location>
        <begin position="457"/>
        <end position="479"/>
    </location>
</feature>
<accession>A0A545T1S9</accession>
<feature type="transmembrane region" description="Helical" evidence="5">
    <location>
        <begin position="416"/>
        <end position="437"/>
    </location>
</feature>
<dbReference type="OrthoDB" id="9768329at2"/>
<keyword evidence="3 5" id="KW-1133">Transmembrane helix</keyword>
<keyword evidence="5" id="KW-0830">Ubiquinone</keyword>
<feature type="transmembrane region" description="Helical" evidence="5">
    <location>
        <begin position="248"/>
        <end position="267"/>
    </location>
</feature>
<name>A0A545T1S9_9GAMM</name>
<keyword evidence="5" id="KW-0813">Transport</keyword>
<feature type="transmembrane region" description="Helical" evidence="5">
    <location>
        <begin position="42"/>
        <end position="61"/>
    </location>
</feature>
<dbReference type="NCBIfam" id="TIGR01770">
    <property type="entry name" value="NDH_I_N"/>
    <property type="match status" value="1"/>
</dbReference>
<protein>
    <recommendedName>
        <fullName evidence="5">NADH-quinone oxidoreductase subunit N</fullName>
        <ecNumber evidence="5">7.1.1.-</ecNumber>
    </recommendedName>
    <alternativeName>
        <fullName evidence="5">NADH dehydrogenase I subunit N</fullName>
    </alternativeName>
    <alternativeName>
        <fullName evidence="5">NDH-1 subunit N</fullName>
    </alternativeName>
</protein>
<comment type="similarity">
    <text evidence="5">Belongs to the complex I subunit 2 family.</text>
</comment>
<dbReference type="GO" id="GO:0012505">
    <property type="term" value="C:endomembrane system"/>
    <property type="evidence" value="ECO:0007669"/>
    <property type="project" value="UniProtKB-SubCell"/>
</dbReference>
<dbReference type="PANTHER" id="PTHR22773">
    <property type="entry name" value="NADH DEHYDROGENASE"/>
    <property type="match status" value="1"/>
</dbReference>
<keyword evidence="5" id="KW-0874">Quinone</keyword>
<comment type="function">
    <text evidence="5">NDH-1 shuttles electrons from NADH, via FMN and iron-sulfur (Fe-S) centers, to quinones in the respiratory chain. The immediate electron acceptor for the enzyme in this species is believed to be ubiquinone. Couples the redox reaction to proton translocation (for every two electrons transferred, four hydrogen ions are translocated across the cytoplasmic membrane), and thus conserves the redox energy in a proton gradient.</text>
</comment>
<dbReference type="InterPro" id="IPR010096">
    <property type="entry name" value="NADH-Q_OxRdtase_suN/2"/>
</dbReference>
<evidence type="ECO:0000256" key="5">
    <source>
        <dbReference type="HAMAP-Rule" id="MF_00445"/>
    </source>
</evidence>
<comment type="catalytic activity">
    <reaction evidence="5">
        <text>a quinone + NADH + 5 H(+)(in) = a quinol + NAD(+) + 4 H(+)(out)</text>
        <dbReference type="Rhea" id="RHEA:57888"/>
        <dbReference type="ChEBI" id="CHEBI:15378"/>
        <dbReference type="ChEBI" id="CHEBI:24646"/>
        <dbReference type="ChEBI" id="CHEBI:57540"/>
        <dbReference type="ChEBI" id="CHEBI:57945"/>
        <dbReference type="ChEBI" id="CHEBI:132124"/>
    </reaction>
</comment>
<comment type="subunit">
    <text evidence="5">NDH-1 is composed of 14 different subunits. Subunits NuoA, H, J, K, L, M, N constitute the membrane sector of the complex.</text>
</comment>
<dbReference type="RefSeq" id="WP_142928719.1">
    <property type="nucleotide sequence ID" value="NZ_ML660100.1"/>
</dbReference>
<feature type="transmembrane region" description="Helical" evidence="5">
    <location>
        <begin position="339"/>
        <end position="361"/>
    </location>
</feature>
<feature type="transmembrane region" description="Helical" evidence="5">
    <location>
        <begin position="12"/>
        <end position="35"/>
    </location>
</feature>
<dbReference type="GO" id="GO:0050136">
    <property type="term" value="F:NADH dehydrogenase (quinone) (non-electrogenic) activity"/>
    <property type="evidence" value="ECO:0007669"/>
    <property type="project" value="UniProtKB-UniRule"/>
</dbReference>
<feature type="transmembrane region" description="Helical" evidence="5">
    <location>
        <begin position="110"/>
        <end position="127"/>
    </location>
</feature>
<proteinExistence type="inferred from homology"/>
<keyword evidence="2 5" id="KW-0812">Transmembrane</keyword>
<feature type="domain" description="NADH:quinone oxidoreductase/Mrp antiporter transmembrane" evidence="7">
    <location>
        <begin position="127"/>
        <end position="431"/>
    </location>
</feature>
<comment type="subcellular location">
    <subcellularLocation>
        <location evidence="5">Cell membrane</location>
        <topology evidence="5">Multi-pass membrane protein</topology>
    </subcellularLocation>
    <subcellularLocation>
        <location evidence="1">Endomembrane system</location>
        <topology evidence="1">Multi-pass membrane protein</topology>
    </subcellularLocation>
    <subcellularLocation>
        <location evidence="6">Membrane</location>
        <topology evidence="6">Multi-pass membrane protein</topology>
    </subcellularLocation>
</comment>
<evidence type="ECO:0000256" key="4">
    <source>
        <dbReference type="ARBA" id="ARBA00023136"/>
    </source>
</evidence>
<feature type="transmembrane region" description="Helical" evidence="5">
    <location>
        <begin position="210"/>
        <end position="236"/>
    </location>
</feature>
<dbReference type="GO" id="GO:0008137">
    <property type="term" value="F:NADH dehydrogenase (ubiquinone) activity"/>
    <property type="evidence" value="ECO:0007669"/>
    <property type="project" value="InterPro"/>
</dbReference>
<feature type="transmembrane region" description="Helical" evidence="5">
    <location>
        <begin position="77"/>
        <end position="98"/>
    </location>
</feature>
<evidence type="ECO:0000256" key="1">
    <source>
        <dbReference type="ARBA" id="ARBA00004127"/>
    </source>
</evidence>
<keyword evidence="9" id="KW-1185">Reference proteome</keyword>
<reference evidence="8 9" key="1">
    <citation type="submission" date="2019-06" db="EMBL/GenBank/DDBJ databases">
        <title>Whole genome sequence for Cellvibrionaceae sp. R142.</title>
        <authorList>
            <person name="Wang G."/>
        </authorList>
    </citation>
    <scope>NUCLEOTIDE SEQUENCE [LARGE SCALE GENOMIC DNA]</scope>
    <source>
        <strain evidence="8 9">R142</strain>
    </source>
</reference>
<feature type="transmembrane region" description="Helical" evidence="5">
    <location>
        <begin position="133"/>
        <end position="152"/>
    </location>
</feature>
<comment type="caution">
    <text evidence="8">The sequence shown here is derived from an EMBL/GenBank/DDBJ whole genome shotgun (WGS) entry which is preliminary data.</text>
</comment>
<organism evidence="8 9">
    <name type="scientific">Exilibacterium tricleocarpae</name>
    <dbReference type="NCBI Taxonomy" id="2591008"/>
    <lineage>
        <taxon>Bacteria</taxon>
        <taxon>Pseudomonadati</taxon>
        <taxon>Pseudomonadota</taxon>
        <taxon>Gammaproteobacteria</taxon>
        <taxon>Cellvibrionales</taxon>
        <taxon>Cellvibrionaceae</taxon>
        <taxon>Exilibacterium</taxon>
    </lineage>
</organism>
<dbReference type="InterPro" id="IPR001750">
    <property type="entry name" value="ND/Mrp_TM"/>
</dbReference>
<dbReference type="PRINTS" id="PR01434">
    <property type="entry name" value="NADHDHGNASE5"/>
</dbReference>
<evidence type="ECO:0000259" key="7">
    <source>
        <dbReference type="Pfam" id="PF00361"/>
    </source>
</evidence>
<gene>
    <name evidence="5" type="primary">nuoN</name>
    <name evidence="8" type="ORF">FKG94_20020</name>
</gene>
<dbReference type="EMBL" id="VHSG01000022">
    <property type="protein sequence ID" value="TQV71177.1"/>
    <property type="molecule type" value="Genomic_DNA"/>
</dbReference>
<sequence>MNETASNISAQQLLALLPIIALGAGAVAVMLIAAFARGHRSVAGATAAVLVVTLCTLPYAAREVPTAVTTLMVMDNLALFAIALLTVTSLAIVLFAYPYFQVRAVQREEFYLLLLFALLGCLVLVSADHFITLLLGLELLGVSLFCLAAYNARDPVTGDRSIEAGMKYLVLSGLASALLLFGMALIYAQSGQLHFAAIRQPDAAAGTVDLVVFYGGSALLLAGLSFKLSLVPFHLWTPDVYQGAPLPVSAVIATLSKGAIFIAFVRYVVSSNSLDNTQLFNVIVIIAALSMLVGNWLALLQDNIKRLLGYSSIAHLGYLLVAFLALQGSNLALALEACAVYLAAYLATIAAAFGVVAMLSCDDAHENDMLQDLTGLFWRRPLLTLAFTLALLSLAGIPLTVGFIGKFYLFSAGANAGLWTLLGVLIIGSGIGLYYYLRLITALFKPYAHGTADTAAVSLVPGYLAMGLLSFFLLVFGVYPQPLIEQAQAAADNLQQRPAVAFEPVEKQRFKR</sequence>
<evidence type="ECO:0000256" key="2">
    <source>
        <dbReference type="ARBA" id="ARBA00022692"/>
    </source>
</evidence>